<keyword evidence="2 5" id="KW-0812">Transmembrane</keyword>
<evidence type="ECO:0000256" key="2">
    <source>
        <dbReference type="ARBA" id="ARBA00022692"/>
    </source>
</evidence>
<sequence>MIKRFFLYGFFGLLMEVLWTGINNMIRGDKSLRCTTSLWMFPIYGIGIAFEPIINLIIVLPLIVRGVTYMLCIFLAEYYSGTALKRFAVCPWDYSNSSYSVQGMIRLDYAPLWFMVGLAYEWIYRTVVINI</sequence>
<protein>
    <submittedName>
        <fullName evidence="6">Uncharacterized protein</fullName>
    </submittedName>
</protein>
<dbReference type="InterPro" id="IPR010540">
    <property type="entry name" value="CmpB_TMEM229"/>
</dbReference>
<dbReference type="PANTHER" id="PTHR31746:SF2">
    <property type="entry name" value="TRANSMEMBRANE PROTEIN 229A"/>
    <property type="match status" value="1"/>
</dbReference>
<dbReference type="AlphaFoldDB" id="A0A644XMH4"/>
<dbReference type="GO" id="GO:0016020">
    <property type="term" value="C:membrane"/>
    <property type="evidence" value="ECO:0007669"/>
    <property type="project" value="UniProtKB-SubCell"/>
</dbReference>
<reference evidence="6" key="1">
    <citation type="submission" date="2019-08" db="EMBL/GenBank/DDBJ databases">
        <authorList>
            <person name="Kucharzyk K."/>
            <person name="Murdoch R.W."/>
            <person name="Higgins S."/>
            <person name="Loffler F."/>
        </authorList>
    </citation>
    <scope>NUCLEOTIDE SEQUENCE</scope>
</reference>
<keyword evidence="4 5" id="KW-0472">Membrane</keyword>
<evidence type="ECO:0000313" key="6">
    <source>
        <dbReference type="EMBL" id="MPM17339.1"/>
    </source>
</evidence>
<accession>A0A644XMH4</accession>
<evidence type="ECO:0000256" key="4">
    <source>
        <dbReference type="ARBA" id="ARBA00023136"/>
    </source>
</evidence>
<gene>
    <name evidence="6" type="ORF">SDC9_63727</name>
</gene>
<dbReference type="Pfam" id="PF06541">
    <property type="entry name" value="ABC_trans_CmpB"/>
    <property type="match status" value="1"/>
</dbReference>
<dbReference type="EMBL" id="VSSQ01002777">
    <property type="protein sequence ID" value="MPM17339.1"/>
    <property type="molecule type" value="Genomic_DNA"/>
</dbReference>
<dbReference type="PANTHER" id="PTHR31746">
    <property type="entry name" value="TRANSMEMBRANE PROTEIN 229 FAMILY MEMBER"/>
    <property type="match status" value="1"/>
</dbReference>
<evidence type="ECO:0000256" key="5">
    <source>
        <dbReference type="SAM" id="Phobius"/>
    </source>
</evidence>
<comment type="subcellular location">
    <subcellularLocation>
        <location evidence="1">Membrane</location>
        <topology evidence="1">Multi-pass membrane protein</topology>
    </subcellularLocation>
</comment>
<evidence type="ECO:0000256" key="1">
    <source>
        <dbReference type="ARBA" id="ARBA00004141"/>
    </source>
</evidence>
<feature type="transmembrane region" description="Helical" evidence="5">
    <location>
        <begin position="6"/>
        <end position="26"/>
    </location>
</feature>
<evidence type="ECO:0000256" key="3">
    <source>
        <dbReference type="ARBA" id="ARBA00022989"/>
    </source>
</evidence>
<proteinExistence type="predicted"/>
<keyword evidence="3 5" id="KW-1133">Transmembrane helix</keyword>
<comment type="caution">
    <text evidence="6">The sequence shown here is derived from an EMBL/GenBank/DDBJ whole genome shotgun (WGS) entry which is preliminary data.</text>
</comment>
<name>A0A644XMH4_9ZZZZ</name>
<organism evidence="6">
    <name type="scientific">bioreactor metagenome</name>
    <dbReference type="NCBI Taxonomy" id="1076179"/>
    <lineage>
        <taxon>unclassified sequences</taxon>
        <taxon>metagenomes</taxon>
        <taxon>ecological metagenomes</taxon>
    </lineage>
</organism>
<feature type="transmembrane region" description="Helical" evidence="5">
    <location>
        <begin position="38"/>
        <end position="64"/>
    </location>
</feature>